<organism evidence="11 12">
    <name type="scientific">Undibacterium jejuense</name>
    <dbReference type="NCBI Taxonomy" id="1344949"/>
    <lineage>
        <taxon>Bacteria</taxon>
        <taxon>Pseudomonadati</taxon>
        <taxon>Pseudomonadota</taxon>
        <taxon>Betaproteobacteria</taxon>
        <taxon>Burkholderiales</taxon>
        <taxon>Oxalobacteraceae</taxon>
        <taxon>Undibacterium</taxon>
    </lineage>
</organism>
<feature type="domain" description="Peptidase M13 C-terminal" evidence="9">
    <location>
        <begin position="487"/>
        <end position="687"/>
    </location>
</feature>
<feature type="chain" id="PRO_5037702339" evidence="8">
    <location>
        <begin position="25"/>
        <end position="691"/>
    </location>
</feature>
<comment type="similarity">
    <text evidence="2">Belongs to the peptidase M13 family.</text>
</comment>
<dbReference type="InterPro" id="IPR042089">
    <property type="entry name" value="Peptidase_M13_dom_2"/>
</dbReference>
<dbReference type="PRINTS" id="PR00786">
    <property type="entry name" value="NEPRILYSIN"/>
</dbReference>
<accession>A0A923HF60</accession>
<dbReference type="Pfam" id="PF01431">
    <property type="entry name" value="Peptidase_M13"/>
    <property type="match status" value="1"/>
</dbReference>
<reference evidence="11" key="1">
    <citation type="submission" date="2020-08" db="EMBL/GenBank/DDBJ databases">
        <title>Novel species isolated from subtropical streams in China.</title>
        <authorList>
            <person name="Lu H."/>
        </authorList>
    </citation>
    <scope>NUCLEOTIDE SEQUENCE</scope>
    <source>
        <strain evidence="11">KACC 12607</strain>
    </source>
</reference>
<dbReference type="EMBL" id="JACOFV010000009">
    <property type="protein sequence ID" value="MBC3862629.1"/>
    <property type="molecule type" value="Genomic_DNA"/>
</dbReference>
<feature type="signal peptide" evidence="8">
    <location>
        <begin position="1"/>
        <end position="24"/>
    </location>
</feature>
<evidence type="ECO:0000256" key="6">
    <source>
        <dbReference type="ARBA" id="ARBA00022833"/>
    </source>
</evidence>
<keyword evidence="8" id="KW-0732">Signal</keyword>
<evidence type="ECO:0000259" key="10">
    <source>
        <dbReference type="Pfam" id="PF05649"/>
    </source>
</evidence>
<dbReference type="GO" id="GO:0046872">
    <property type="term" value="F:metal ion binding"/>
    <property type="evidence" value="ECO:0007669"/>
    <property type="project" value="UniProtKB-KW"/>
</dbReference>
<dbReference type="InterPro" id="IPR024079">
    <property type="entry name" value="MetalloPept_cat_dom_sf"/>
</dbReference>
<keyword evidence="12" id="KW-1185">Reference proteome</keyword>
<keyword evidence="7" id="KW-0482">Metalloprotease</keyword>
<dbReference type="InterPro" id="IPR018497">
    <property type="entry name" value="Peptidase_M13_C"/>
</dbReference>
<feature type="domain" description="Peptidase M13 N-terminal" evidence="10">
    <location>
        <begin position="56"/>
        <end position="435"/>
    </location>
</feature>
<dbReference type="Proteomes" id="UP000634011">
    <property type="component" value="Unassembled WGS sequence"/>
</dbReference>
<dbReference type="Gene3D" id="3.40.390.10">
    <property type="entry name" value="Collagenase (Catalytic Domain)"/>
    <property type="match status" value="1"/>
</dbReference>
<evidence type="ECO:0000313" key="12">
    <source>
        <dbReference type="Proteomes" id="UP000634011"/>
    </source>
</evidence>
<dbReference type="GO" id="GO:0005886">
    <property type="term" value="C:plasma membrane"/>
    <property type="evidence" value="ECO:0007669"/>
    <property type="project" value="TreeGrafter"/>
</dbReference>
<comment type="cofactor">
    <cofactor evidence="1">
        <name>Zn(2+)</name>
        <dbReference type="ChEBI" id="CHEBI:29105"/>
    </cofactor>
</comment>
<dbReference type="PANTHER" id="PTHR11733:SF167">
    <property type="entry name" value="FI17812P1-RELATED"/>
    <property type="match status" value="1"/>
</dbReference>
<evidence type="ECO:0000256" key="8">
    <source>
        <dbReference type="SAM" id="SignalP"/>
    </source>
</evidence>
<proteinExistence type="inferred from homology"/>
<protein>
    <submittedName>
        <fullName evidence="11">M13 family peptidase</fullName>
    </submittedName>
</protein>
<evidence type="ECO:0000256" key="3">
    <source>
        <dbReference type="ARBA" id="ARBA00022670"/>
    </source>
</evidence>
<keyword evidence="6" id="KW-0862">Zinc</keyword>
<evidence type="ECO:0000256" key="7">
    <source>
        <dbReference type="ARBA" id="ARBA00023049"/>
    </source>
</evidence>
<evidence type="ECO:0000256" key="2">
    <source>
        <dbReference type="ARBA" id="ARBA00007357"/>
    </source>
</evidence>
<dbReference type="GO" id="GO:0004222">
    <property type="term" value="F:metalloendopeptidase activity"/>
    <property type="evidence" value="ECO:0007669"/>
    <property type="project" value="InterPro"/>
</dbReference>
<keyword evidence="5" id="KW-0378">Hydrolase</keyword>
<evidence type="ECO:0000256" key="5">
    <source>
        <dbReference type="ARBA" id="ARBA00022801"/>
    </source>
</evidence>
<keyword evidence="3" id="KW-0645">Protease</keyword>
<evidence type="ECO:0000256" key="1">
    <source>
        <dbReference type="ARBA" id="ARBA00001947"/>
    </source>
</evidence>
<dbReference type="InterPro" id="IPR008753">
    <property type="entry name" value="Peptidase_M13_N"/>
</dbReference>
<dbReference type="PROSITE" id="PS51885">
    <property type="entry name" value="NEPRILYSIN"/>
    <property type="match status" value="1"/>
</dbReference>
<dbReference type="AlphaFoldDB" id="A0A923HF60"/>
<dbReference type="PANTHER" id="PTHR11733">
    <property type="entry name" value="ZINC METALLOPROTEASE FAMILY M13 NEPRILYSIN-RELATED"/>
    <property type="match status" value="1"/>
</dbReference>
<dbReference type="Gene3D" id="1.10.1380.10">
    <property type="entry name" value="Neutral endopeptidase , domain2"/>
    <property type="match status" value="1"/>
</dbReference>
<sequence>MQRTLLSLAVLATFSFGGTQLALADTSAPASAMTTTNASALNSGIDLQWQDTGVRPQDDFFKFMSGKWLATAEIPADRARFGSFDQLRDLSEQSSRDIITGLAKNKSLKAGSNQQKIADLYNSFMDEKQANALDIKPLTATFKQINALAKKEDFPALIAQLSQLGVSLPVNSGVGQDARDSSTYAVYVSQGGLSLPDRDYYLKDDPKFKAFRDAYVKHVEKMLSMSGEKNADKAAADILALETQIATIQWTKVENRNPINTYNKIELAKLTELMPGFNWTSYFTGTGVGSKVNYVIVRQPSFLTALAKIVNDTPVAVWKSYYKWKVLDAYAPFLSQRFVDEDFGFSSVTLRGIPENQPRWKRGVARVEESLSEALGELYVAKYFPPENKARMQKLVNNLIEAYKQSIETLTWMSPETKKEALVKLSKFTPKIAYPDQWRDYSALQIKANDLVGNIMRSRSFEHQREIAKLGKPVDRKEWGMSPQTVNAYYNSRQNEIVFPAAILQPPFFNPAADDAVNYGGIGAVIGHEISHGFDDSGSQSDGDGNLRNWWTKEDKENFSKLTSALVAQYDAYSPLPGYNVNGKLTLGENIADNSGLAIAYKAYQISLGGKPAPVIDGYTGDQRLFMGWAQVWRGKARDAEAIRLISIDPHSPAEVRGNAPLTNVPGFYSAFGVKEGDKMYVAPEKRTTIW</sequence>
<name>A0A923HF60_9BURK</name>
<dbReference type="SUPFAM" id="SSF55486">
    <property type="entry name" value="Metalloproteases ('zincins'), catalytic domain"/>
    <property type="match status" value="1"/>
</dbReference>
<evidence type="ECO:0000256" key="4">
    <source>
        <dbReference type="ARBA" id="ARBA00022723"/>
    </source>
</evidence>
<dbReference type="CDD" id="cd08662">
    <property type="entry name" value="M13"/>
    <property type="match status" value="1"/>
</dbReference>
<comment type="caution">
    <text evidence="11">The sequence shown here is derived from an EMBL/GenBank/DDBJ whole genome shotgun (WGS) entry which is preliminary data.</text>
</comment>
<dbReference type="InterPro" id="IPR000718">
    <property type="entry name" value="Peptidase_M13"/>
</dbReference>
<gene>
    <name evidence="11" type="ORF">H8K32_10995</name>
</gene>
<keyword evidence="4" id="KW-0479">Metal-binding</keyword>
<dbReference type="Pfam" id="PF05649">
    <property type="entry name" value="Peptidase_M13_N"/>
    <property type="match status" value="1"/>
</dbReference>
<dbReference type="GO" id="GO:0016485">
    <property type="term" value="P:protein processing"/>
    <property type="evidence" value="ECO:0007669"/>
    <property type="project" value="TreeGrafter"/>
</dbReference>
<dbReference type="RefSeq" id="WP_186912546.1">
    <property type="nucleotide sequence ID" value="NZ_JACOFV010000009.1"/>
</dbReference>
<evidence type="ECO:0000313" key="11">
    <source>
        <dbReference type="EMBL" id="MBC3862629.1"/>
    </source>
</evidence>
<evidence type="ECO:0000259" key="9">
    <source>
        <dbReference type="Pfam" id="PF01431"/>
    </source>
</evidence>